<dbReference type="STRING" id="50990.A0A4Y7QMX9"/>
<dbReference type="VEuPathDB" id="FungiDB:BD410DRAFT_835477"/>
<organism evidence="2 3">
    <name type="scientific">Rickenella mellea</name>
    <dbReference type="NCBI Taxonomy" id="50990"/>
    <lineage>
        <taxon>Eukaryota</taxon>
        <taxon>Fungi</taxon>
        <taxon>Dikarya</taxon>
        <taxon>Basidiomycota</taxon>
        <taxon>Agaricomycotina</taxon>
        <taxon>Agaricomycetes</taxon>
        <taxon>Hymenochaetales</taxon>
        <taxon>Rickenellaceae</taxon>
        <taxon>Rickenella</taxon>
    </lineage>
</organism>
<dbReference type="EMBL" id="ML170158">
    <property type="protein sequence ID" value="TDL28260.1"/>
    <property type="molecule type" value="Genomic_DNA"/>
</dbReference>
<protein>
    <recommendedName>
        <fullName evidence="4">RRM domain-containing protein</fullName>
    </recommendedName>
</protein>
<proteinExistence type="predicted"/>
<feature type="compositionally biased region" description="Polar residues" evidence="1">
    <location>
        <begin position="183"/>
        <end position="193"/>
    </location>
</feature>
<feature type="compositionally biased region" description="Pro residues" evidence="1">
    <location>
        <begin position="169"/>
        <end position="178"/>
    </location>
</feature>
<accession>A0A4Y7QMX9</accession>
<feature type="compositionally biased region" description="Low complexity" evidence="1">
    <location>
        <begin position="1"/>
        <end position="11"/>
    </location>
</feature>
<feature type="compositionally biased region" description="Polar residues" evidence="1">
    <location>
        <begin position="237"/>
        <end position="247"/>
    </location>
</feature>
<dbReference type="OrthoDB" id="3071736at2759"/>
<reference evidence="2 3" key="1">
    <citation type="submission" date="2018-06" db="EMBL/GenBank/DDBJ databases">
        <title>A transcriptomic atlas of mushroom development highlights an independent origin of complex multicellularity.</title>
        <authorList>
            <consortium name="DOE Joint Genome Institute"/>
            <person name="Krizsan K."/>
            <person name="Almasi E."/>
            <person name="Merenyi Z."/>
            <person name="Sahu N."/>
            <person name="Viragh M."/>
            <person name="Koszo T."/>
            <person name="Mondo S."/>
            <person name="Kiss B."/>
            <person name="Balint B."/>
            <person name="Kues U."/>
            <person name="Barry K."/>
            <person name="Hegedus J.C."/>
            <person name="Henrissat B."/>
            <person name="Johnson J."/>
            <person name="Lipzen A."/>
            <person name="Ohm R."/>
            <person name="Nagy I."/>
            <person name="Pangilinan J."/>
            <person name="Yan J."/>
            <person name="Xiong Y."/>
            <person name="Grigoriev I.V."/>
            <person name="Hibbett D.S."/>
            <person name="Nagy L.G."/>
        </authorList>
    </citation>
    <scope>NUCLEOTIDE SEQUENCE [LARGE SCALE GENOMIC DNA]</scope>
    <source>
        <strain evidence="2 3">SZMC22713</strain>
    </source>
</reference>
<name>A0A4Y7QMX9_9AGAM</name>
<evidence type="ECO:0000256" key="1">
    <source>
        <dbReference type="SAM" id="MobiDB-lite"/>
    </source>
</evidence>
<feature type="region of interest" description="Disordered" evidence="1">
    <location>
        <begin position="1"/>
        <end position="113"/>
    </location>
</feature>
<dbReference type="Proteomes" id="UP000294933">
    <property type="component" value="Unassembled WGS sequence"/>
</dbReference>
<evidence type="ECO:0000313" key="2">
    <source>
        <dbReference type="EMBL" id="TDL28260.1"/>
    </source>
</evidence>
<keyword evidence="3" id="KW-1185">Reference proteome</keyword>
<gene>
    <name evidence="2" type="ORF">BD410DRAFT_835477</name>
</gene>
<feature type="region of interest" description="Disordered" evidence="1">
    <location>
        <begin position="169"/>
        <end position="193"/>
    </location>
</feature>
<feature type="region of interest" description="Disordered" evidence="1">
    <location>
        <begin position="237"/>
        <end position="283"/>
    </location>
</feature>
<feature type="compositionally biased region" description="Basic and acidic residues" evidence="1">
    <location>
        <begin position="72"/>
        <end position="107"/>
    </location>
</feature>
<sequence>MSRRSQTQGRSTRIRPKESKEALSDMASTTSASRLSRSGSASTSSLFVKRTTGSQPPSPLGSPSRAAITSLLREHNVHNEHRIKRWLEDQKEASHDRRTREPTRGSEPEAPSHAYLAYPQLAWGAIKNPVEEESASLDEFIVVNHEDATAEEHKSGHRKSRFPLLLNPTPPATPPSSPFSPQHAWTNSGQSTQSWRNFQLPLSRPRRPISQPIVHLHTPPQTPKKPSIFRRSAIPQSFVQPSDSPPTQEAGHEEPCFTPETPKASRLRPFRARNSGPPPPSYHPVFTPPRPSLSSNSTIVDESVRSSTKRFPRFSLSLSRASSAETPCASDISGDFAQRSQHSLLSNAFTSRTTLLSSTHVPMTPSKLGSSSSVGLSNSSLPHVMKSSLSKKTSRILQEIANKSSSLSLSPGKSNLLNVPGVRRKKLVVSGVPPDDADALDGVRKWCETFGEIRHITKIPNGDLHVDFKKSEVADSVCRLRARVFISGVGSVSLSWYTGKKPL</sequence>
<feature type="compositionally biased region" description="Low complexity" evidence="1">
    <location>
        <begin position="27"/>
        <end position="46"/>
    </location>
</feature>
<evidence type="ECO:0008006" key="4">
    <source>
        <dbReference type="Google" id="ProtNLM"/>
    </source>
</evidence>
<dbReference type="AlphaFoldDB" id="A0A4Y7QMX9"/>
<evidence type="ECO:0000313" key="3">
    <source>
        <dbReference type="Proteomes" id="UP000294933"/>
    </source>
</evidence>